<organism evidence="1 2">
    <name type="scientific">Vairimorpha necatrix</name>
    <dbReference type="NCBI Taxonomy" id="6039"/>
    <lineage>
        <taxon>Eukaryota</taxon>
        <taxon>Fungi</taxon>
        <taxon>Fungi incertae sedis</taxon>
        <taxon>Microsporidia</taxon>
        <taxon>Nosematidae</taxon>
        <taxon>Vairimorpha</taxon>
    </lineage>
</organism>
<dbReference type="KEGG" id="vnx:VNE69_11062"/>
<name>A0AAX4JFX3_9MICR</name>
<gene>
    <name evidence="1" type="ORF">VNE69_11062</name>
</gene>
<keyword evidence="2" id="KW-1185">Reference proteome</keyword>
<dbReference type="AlphaFoldDB" id="A0AAX4JFX3"/>
<proteinExistence type="predicted"/>
<evidence type="ECO:0000313" key="2">
    <source>
        <dbReference type="Proteomes" id="UP001334084"/>
    </source>
</evidence>
<dbReference type="Proteomes" id="UP001334084">
    <property type="component" value="Chromosome 11"/>
</dbReference>
<dbReference type="GeneID" id="90542736"/>
<dbReference type="EMBL" id="CP142736">
    <property type="protein sequence ID" value="WUR04893.1"/>
    <property type="molecule type" value="Genomic_DNA"/>
</dbReference>
<accession>A0AAX4JFX3</accession>
<reference evidence="1" key="1">
    <citation type="journal article" date="2024" name="BMC Genomics">
        <title>Functional annotation of a divergent genome using sequence and structure-based similarity.</title>
        <authorList>
            <person name="Svedberg D."/>
            <person name="Winiger R.R."/>
            <person name="Berg A."/>
            <person name="Sharma H."/>
            <person name="Tellgren-Roth C."/>
            <person name="Debrunner-Vossbrinck B.A."/>
            <person name="Vossbrinck C.R."/>
            <person name="Barandun J."/>
        </authorList>
    </citation>
    <scope>NUCLEOTIDE SEQUENCE</scope>
    <source>
        <strain evidence="1">Illinois isolate</strain>
    </source>
</reference>
<protein>
    <submittedName>
        <fullName evidence="1">Membrane protein</fullName>
    </submittedName>
</protein>
<evidence type="ECO:0000313" key="1">
    <source>
        <dbReference type="EMBL" id="WUR04893.1"/>
    </source>
</evidence>
<dbReference type="RefSeq" id="XP_065331038.1">
    <property type="nucleotide sequence ID" value="XM_065474966.1"/>
</dbReference>
<sequence>MCDTENPKSDEQLADSMASEIMYANMHCKDNTQTIYVHKNFLRCLLRKYNQCVHCNERRLVTIYNLAQSKYKGWVNPFCNWYTHGLFNTDTNINCYNQEEGEAFGKPDLVRRFKEEDTKKILEDRFVNAAETFNEECNKRNCIQQEHFDKLRCAKSLVIQACEGDVSCEENIFIKQGVLNKCVPEHRRWNMNIKHERVFNPTRQHYCSEIVGYFKTQDQIVEPTSINIDIRNGFRGKKQSRNKRSIINSDTSKKLVKENDSNLNIMEIPYDQNLLNSASDTVFSKLHEDIAPTDASTDVGFKLDAFSYRFGVLSYAVFVPIVLIEKNENSEEHKRPLEKEKAVEIRTSNLTIYQG</sequence>